<accession>A0ABS5PI51</accession>
<proteinExistence type="predicted"/>
<name>A0ABS5PI51_9FLAO</name>
<evidence type="ECO:0000313" key="1">
    <source>
        <dbReference type="EMBL" id="MBS7233376.1"/>
    </source>
</evidence>
<dbReference type="EMBL" id="JAGYVZ010000024">
    <property type="protein sequence ID" value="MBS7233376.1"/>
    <property type="molecule type" value="Genomic_DNA"/>
</dbReference>
<comment type="caution">
    <text evidence="1">The sequence shown here is derived from an EMBL/GenBank/DDBJ whole genome shotgun (WGS) entry which is preliminary data.</text>
</comment>
<dbReference type="Proteomes" id="UP000722625">
    <property type="component" value="Unassembled WGS sequence"/>
</dbReference>
<dbReference type="RefSeq" id="WP_213305679.1">
    <property type="nucleotide sequence ID" value="NZ_JAGYVZ010000024.1"/>
</dbReference>
<reference evidence="1 2" key="1">
    <citation type="journal article" date="2018" name="Int. J. Syst. Evol. Microbiol.">
        <title>Flavobacterium chryseum sp. nov. and Flavobacterium psychroterrae sp. nov., novel environmental bacteria isolated from Antarctica.</title>
        <authorList>
            <person name="Kralova S."/>
            <person name="Svec P."/>
            <person name="Busse H.J."/>
            <person name="Stankova E."/>
            <person name="Vaczi P."/>
            <person name="Sedlacek I."/>
        </authorList>
    </citation>
    <scope>NUCLEOTIDE SEQUENCE [LARGE SCALE GENOMIC DNA]</scope>
    <source>
        <strain evidence="1 2">CCM 8827</strain>
    </source>
</reference>
<protein>
    <submittedName>
        <fullName evidence="1">Uncharacterized protein</fullName>
    </submittedName>
</protein>
<sequence>MSKAAKFIVIINETITSMENNSILFYSNLFGKSNSLGEKYANENLSGQNFSKIQNDFLVEILAIGEEKKPLSFLKIDSRRLINQNLEANKAIRVSDIVYFSLEDLILLLKRAEEVAVQRRHDLIWIEAFEVDSILINTAQSLGYERFDFEESSYDKDYPKRIYFKKQIHQSI</sequence>
<keyword evidence="2" id="KW-1185">Reference proteome</keyword>
<gene>
    <name evidence="1" type="ORF">KHA90_20365</name>
</gene>
<evidence type="ECO:0000313" key="2">
    <source>
        <dbReference type="Proteomes" id="UP000722625"/>
    </source>
</evidence>
<organism evidence="1 2">
    <name type="scientific">Flavobacterium psychroterrae</name>
    <dbReference type="NCBI Taxonomy" id="2133767"/>
    <lineage>
        <taxon>Bacteria</taxon>
        <taxon>Pseudomonadati</taxon>
        <taxon>Bacteroidota</taxon>
        <taxon>Flavobacteriia</taxon>
        <taxon>Flavobacteriales</taxon>
        <taxon>Flavobacteriaceae</taxon>
        <taxon>Flavobacterium</taxon>
    </lineage>
</organism>